<feature type="region of interest" description="Disordered" evidence="1">
    <location>
        <begin position="1"/>
        <end position="23"/>
    </location>
</feature>
<reference evidence="2" key="1">
    <citation type="submission" date="2025-08" db="UniProtKB">
        <authorList>
            <consortium name="Ensembl"/>
        </authorList>
    </citation>
    <scope>IDENTIFICATION</scope>
</reference>
<name>A0A8C6W3X0_NANGA</name>
<accession>A0A8C6W3X0</accession>
<dbReference type="Proteomes" id="UP000694381">
    <property type="component" value="Unassembled WGS sequence"/>
</dbReference>
<evidence type="ECO:0000256" key="1">
    <source>
        <dbReference type="SAM" id="MobiDB-lite"/>
    </source>
</evidence>
<dbReference type="Pfam" id="PF15132">
    <property type="entry name" value="DUF4568"/>
    <property type="match status" value="1"/>
</dbReference>
<keyword evidence="3" id="KW-1185">Reference proteome</keyword>
<sequence length="187" mass="21398">GTMMPMTPRGKGHQDGASHAHRPIRRRWKGSFQTFGKEACVTGHRVYPGLHTILQEGTCCQCYTRLGGCLPVPQAAAVLPYWVPLSLRPRKQVSRMMRYYVPRTIRSCSCPCHSFGGRLPMPRDQAVMPYWVPRGLRSQKKAEKTQENVKDTNECTLGSHGWHGCWQICGEEHLLFKWQRLQALHQD</sequence>
<organism evidence="2 3">
    <name type="scientific">Nannospalax galili</name>
    <name type="common">Northern Israeli blind subterranean mole rat</name>
    <name type="synonym">Spalax galili</name>
    <dbReference type="NCBI Taxonomy" id="1026970"/>
    <lineage>
        <taxon>Eukaryota</taxon>
        <taxon>Metazoa</taxon>
        <taxon>Chordata</taxon>
        <taxon>Craniata</taxon>
        <taxon>Vertebrata</taxon>
        <taxon>Euteleostomi</taxon>
        <taxon>Mammalia</taxon>
        <taxon>Eutheria</taxon>
        <taxon>Euarchontoglires</taxon>
        <taxon>Glires</taxon>
        <taxon>Rodentia</taxon>
        <taxon>Myomorpha</taxon>
        <taxon>Muroidea</taxon>
        <taxon>Spalacidae</taxon>
        <taxon>Spalacinae</taxon>
        <taxon>Nannospalax</taxon>
    </lineage>
</organism>
<dbReference type="PANTHER" id="PTHR14693:SF0">
    <property type="entry name" value="RIKEN CDNA 1700018B08 GENE"/>
    <property type="match status" value="1"/>
</dbReference>
<dbReference type="PANTHER" id="PTHR14693">
    <property type="entry name" value="RIKEN CDNA 1700018B08"/>
    <property type="match status" value="1"/>
</dbReference>
<dbReference type="InterPro" id="IPR027919">
    <property type="entry name" value="DUF4568"/>
</dbReference>
<proteinExistence type="predicted"/>
<reference evidence="2" key="2">
    <citation type="submission" date="2025-09" db="UniProtKB">
        <authorList>
            <consortium name="Ensembl"/>
        </authorList>
    </citation>
    <scope>IDENTIFICATION</scope>
</reference>
<dbReference type="AlphaFoldDB" id="A0A8C6W3X0"/>
<evidence type="ECO:0000313" key="3">
    <source>
        <dbReference type="Proteomes" id="UP000694381"/>
    </source>
</evidence>
<dbReference type="Ensembl" id="ENSNGAT00000010654.1">
    <property type="protein sequence ID" value="ENSNGAP00000006057.1"/>
    <property type="gene ID" value="ENSNGAG00000008821.1"/>
</dbReference>
<evidence type="ECO:0000313" key="2">
    <source>
        <dbReference type="Ensembl" id="ENSNGAP00000006057.1"/>
    </source>
</evidence>
<protein>
    <submittedName>
        <fullName evidence="2">RIKEN cDNA 1700018B08 gene</fullName>
    </submittedName>
</protein>
<dbReference type="GeneTree" id="ENSGT00390000003910"/>